<dbReference type="NCBIfam" id="TIGR00318">
    <property type="entry name" value="cyaB"/>
    <property type="match status" value="1"/>
</dbReference>
<dbReference type="STRING" id="1219065.VPR01S_01_03300"/>
<sequence>MSNDHFKGRFEVEFKYRVASKHAFLDVLHALEHQVMFENNTESDVYFDTPDKHLFKQDKSLCIRELAPSGIKLWIVKGPGPDRCEATNITDAVSARSMLKNLGYQAVMTMSKIRSVYFVGEYHLTLDHLQGIGDFAEFAIMTDDEGALEHYKTELQSLAAQFGLTDEEREFRSYRQLVTRQNGE</sequence>
<evidence type="ECO:0000259" key="1">
    <source>
        <dbReference type="PROSITE" id="PS51707"/>
    </source>
</evidence>
<comment type="caution">
    <text evidence="2">The sequence shown here is derived from an EMBL/GenBank/DDBJ whole genome shotgun (WGS) entry which is preliminary data.</text>
</comment>
<feature type="domain" description="CYTH" evidence="1">
    <location>
        <begin position="9"/>
        <end position="180"/>
    </location>
</feature>
<dbReference type="SUPFAM" id="SSF55154">
    <property type="entry name" value="CYTH-like phosphatases"/>
    <property type="match status" value="1"/>
</dbReference>
<name>U2ZWR8_VIBPR</name>
<dbReference type="eggNOG" id="COG1437">
    <property type="taxonomic scope" value="Bacteria"/>
</dbReference>
<dbReference type="InterPro" id="IPR023577">
    <property type="entry name" value="CYTH_domain"/>
</dbReference>
<dbReference type="InterPro" id="IPR008173">
    <property type="entry name" value="Adenylyl_cyclase_CyaB"/>
</dbReference>
<dbReference type="PANTHER" id="PTHR21028">
    <property type="entry name" value="SI:CH211-156B7.4"/>
    <property type="match status" value="1"/>
</dbReference>
<protein>
    <recommendedName>
        <fullName evidence="1">CYTH domain-containing protein</fullName>
    </recommendedName>
</protein>
<dbReference type="EMBL" id="BATJ01000001">
    <property type="protein sequence ID" value="GAD65557.1"/>
    <property type="molecule type" value="Genomic_DNA"/>
</dbReference>
<proteinExistence type="predicted"/>
<evidence type="ECO:0000313" key="3">
    <source>
        <dbReference type="Proteomes" id="UP000016570"/>
    </source>
</evidence>
<gene>
    <name evidence="2" type="ORF">VPR01S_01_03300</name>
</gene>
<organism evidence="2 3">
    <name type="scientific">Vibrio proteolyticus NBRC 13287</name>
    <dbReference type="NCBI Taxonomy" id="1219065"/>
    <lineage>
        <taxon>Bacteria</taxon>
        <taxon>Pseudomonadati</taxon>
        <taxon>Pseudomonadota</taxon>
        <taxon>Gammaproteobacteria</taxon>
        <taxon>Vibrionales</taxon>
        <taxon>Vibrionaceae</taxon>
        <taxon>Vibrio</taxon>
    </lineage>
</organism>
<dbReference type="Gene3D" id="2.40.320.10">
    <property type="entry name" value="Hypothetical Protein Pfu-838710-001"/>
    <property type="match status" value="1"/>
</dbReference>
<dbReference type="SMART" id="SM01118">
    <property type="entry name" value="CYTH"/>
    <property type="match status" value="1"/>
</dbReference>
<dbReference type="RefSeq" id="WP_021703549.1">
    <property type="nucleotide sequence ID" value="NZ_BATJ01000001.1"/>
</dbReference>
<dbReference type="AlphaFoldDB" id="U2ZWR8"/>
<dbReference type="Pfam" id="PF01928">
    <property type="entry name" value="CYTH"/>
    <property type="match status" value="1"/>
</dbReference>
<keyword evidence="3" id="KW-1185">Reference proteome</keyword>
<dbReference type="PANTHER" id="PTHR21028:SF2">
    <property type="entry name" value="CYTH DOMAIN-CONTAINING PROTEIN"/>
    <property type="match status" value="1"/>
</dbReference>
<dbReference type="CDD" id="cd07890">
    <property type="entry name" value="CYTH-like_AC_IV-like"/>
    <property type="match status" value="1"/>
</dbReference>
<evidence type="ECO:0000313" key="2">
    <source>
        <dbReference type="EMBL" id="GAD65557.1"/>
    </source>
</evidence>
<accession>U2ZWR8</accession>
<reference evidence="2 3" key="1">
    <citation type="submission" date="2013-09" db="EMBL/GenBank/DDBJ databases">
        <title>Whole genome shotgun sequence of Vibrio proteolyticus NBRC 13287.</title>
        <authorList>
            <person name="Isaki S."/>
            <person name="Hosoyama A."/>
            <person name="Numata M."/>
            <person name="Hashimoto M."/>
            <person name="Hosoyama Y."/>
            <person name="Tsuchikane K."/>
            <person name="Noguchi M."/>
            <person name="Hirakata S."/>
            <person name="Ichikawa N."/>
            <person name="Ohji S."/>
            <person name="Yamazoe A."/>
            <person name="Fujita N."/>
        </authorList>
    </citation>
    <scope>NUCLEOTIDE SEQUENCE [LARGE SCALE GENOMIC DNA]</scope>
    <source>
        <strain evidence="2 3">NBRC 13287</strain>
    </source>
</reference>
<dbReference type="PROSITE" id="PS51707">
    <property type="entry name" value="CYTH"/>
    <property type="match status" value="1"/>
</dbReference>
<dbReference type="InterPro" id="IPR033469">
    <property type="entry name" value="CYTH-like_dom_sf"/>
</dbReference>
<dbReference type="Proteomes" id="UP000016570">
    <property type="component" value="Unassembled WGS sequence"/>
</dbReference>